<feature type="transmembrane region" description="Helical" evidence="6">
    <location>
        <begin position="434"/>
        <end position="457"/>
    </location>
</feature>
<organism evidence="7">
    <name type="scientific">Sarcoptes scabiei</name>
    <name type="common">Itch mite</name>
    <name type="synonym">Acarus scabiei</name>
    <dbReference type="NCBI Taxonomy" id="52283"/>
    <lineage>
        <taxon>Eukaryota</taxon>
        <taxon>Metazoa</taxon>
        <taxon>Ecdysozoa</taxon>
        <taxon>Arthropoda</taxon>
        <taxon>Chelicerata</taxon>
        <taxon>Arachnida</taxon>
        <taxon>Acari</taxon>
        <taxon>Acariformes</taxon>
        <taxon>Sarcoptiformes</taxon>
        <taxon>Astigmata</taxon>
        <taxon>Psoroptidia</taxon>
        <taxon>Sarcoptoidea</taxon>
        <taxon>Sarcoptidae</taxon>
        <taxon>Sarcoptinae</taxon>
        <taxon>Sarcoptes</taxon>
    </lineage>
</organism>
<evidence type="ECO:0000256" key="5">
    <source>
        <dbReference type="ARBA" id="ARBA00023136"/>
    </source>
</evidence>
<dbReference type="PANTHER" id="PTHR48041">
    <property type="entry name" value="ABC TRANSPORTER G FAMILY MEMBER 28"/>
    <property type="match status" value="1"/>
</dbReference>
<gene>
    <name evidence="7" type="ORF">SSS_5224</name>
</gene>
<comment type="subcellular location">
    <subcellularLocation>
        <location evidence="1">Membrane</location>
        <topology evidence="1">Multi-pass membrane protein</topology>
    </subcellularLocation>
</comment>
<dbReference type="GO" id="GO:0042626">
    <property type="term" value="F:ATPase-coupled transmembrane transporter activity"/>
    <property type="evidence" value="ECO:0007669"/>
    <property type="project" value="TreeGrafter"/>
</dbReference>
<dbReference type="GO" id="GO:0016020">
    <property type="term" value="C:membrane"/>
    <property type="evidence" value="ECO:0007669"/>
    <property type="project" value="UniProtKB-SubCell"/>
</dbReference>
<evidence type="ECO:0000256" key="6">
    <source>
        <dbReference type="SAM" id="Phobius"/>
    </source>
</evidence>
<evidence type="ECO:0000313" key="7">
    <source>
        <dbReference type="EMBL" id="KAF7491796.1"/>
    </source>
</evidence>
<feature type="transmembrane region" description="Helical" evidence="6">
    <location>
        <begin position="642"/>
        <end position="662"/>
    </location>
</feature>
<feature type="transmembrane region" description="Helical" evidence="6">
    <location>
        <begin position="1306"/>
        <end position="1326"/>
    </location>
</feature>
<keyword evidence="9" id="KW-1185">Reference proteome</keyword>
<dbReference type="Gene3D" id="3.40.50.300">
    <property type="entry name" value="P-loop containing nucleotide triphosphate hydrolases"/>
    <property type="match status" value="2"/>
</dbReference>
<feature type="transmembrane region" description="Helical" evidence="6">
    <location>
        <begin position="523"/>
        <end position="549"/>
    </location>
</feature>
<evidence type="ECO:0000256" key="3">
    <source>
        <dbReference type="ARBA" id="ARBA00022692"/>
    </source>
</evidence>
<reference evidence="8" key="3">
    <citation type="submission" date="2022-06" db="UniProtKB">
        <authorList>
            <consortium name="EnsemblMetazoa"/>
        </authorList>
    </citation>
    <scope>IDENTIFICATION</scope>
</reference>
<name>A0A834RAD9_SARSC</name>
<dbReference type="PANTHER" id="PTHR48041:SF139">
    <property type="entry name" value="PROTEIN SCARLET"/>
    <property type="match status" value="1"/>
</dbReference>
<dbReference type="SUPFAM" id="SSF52540">
    <property type="entry name" value="P-loop containing nucleoside triphosphate hydrolases"/>
    <property type="match status" value="2"/>
</dbReference>
<sequence length="1377" mass="161544">MDLNHNQMRSMRDIIDDNVDDVDDDDDDRISSIDEKDISLAWHNIQDDLEINFFNELNLKSFWWKNRGSIPTPSNSNRKLTPSMRRLNGYFKRKSINAILGPSDRTRYILIKTLLGQQDISLCLDAKIFTNKNPCLGACWIRDDLHKSQFIRMSTIEMFRYNFFLKNSITKWFSFKKHFDHIVKELSLDNSHLCSKRFDQFSLKEKRLINIGLQLMSIKFPIFIFIDEPFRNLSNNDCDSILNTLKHLAIQYKQTIVISSKSLSDYLSRQLDHLYVIAHGGVCIFAGPPAKLSNIFENETESIDRNVTTIDEIIKISHQEFTEIRVRNLANRTQLFQHEFLEKNSDKLVAQTKPLLMRKHFRFLDVLIVSWRLIRIFLLQKSSIFLSLIILIYYILLKSILFDRKIIDLDECFDLSRKRFTHYNQTCSKIFNNLIVIDSYCIFQTSFLWLIVSIAIYKSATYFFESLKIFHYEFENQLYDFKSFMLSSIIKELIESILWSSFNTILIYQIEEHLDDDFDIERLIHYFVLIFLLFNYYFSYGLLIGSILYDEKRSKISLLLLSQSIVLLSQILNNNRGILVDRIFFNFLKILIENLIAIQPIYDALLFTYFGINRCGYPNFERYSPIAFQRYLIEPDRIYRNLFAPIIILLLIRLIVWFIVFIRFKSLNFSQSDSTDCRLIAIDYGSEEGNRKKVRVRIIPPILNGERDMKFYVGKILFAWRSLSLIEDNNRYHFRFGNRKFNTTINNSDGQILVSSLNAVIGGSSTRNRNDFLRALLGKLSNRLGVQTKFFRSRFIPIKMVLISNQLQYSITNLTVKQNLIYSSVMKNVGKENEYRIDHEENALNLIDELDLVHVSNREIKHCCPDELKRLEFAMEMTSVMKPNLVAMIEPTRDFDIYIAENFVRIVSDFSKRHTIAWIVSFETCSARLLSFFDQIMCLGEGGVFLYAGPPSQSILRTYLKIQEESASDLFEELLRRSCLTDTNCSDTQELLVQDDSDRLTGNDLNAETVSIPNGLNPHDPNFSALALQCICTRNIERWKSSYWFIWSIYLLVYLACGFLLNLLFRPEIRSVDSCISFEYFNETMICPLHRYGSKNIWAEDGRLLADNYLFLRLSNYLFLMIVMIQTCLDFSSDFLMFLGHHQNAWFSTGVFFISHKIVFQLASMIPIIVAFQFITNHDYLDYSRSFIKQIPVTYLTSIFLMMLATESIQNISNSVTIIFANSKQNSNRSTILIQLSIYALLTITSFARFENDHFWLYLNVIYHLNKINVIQYYGHQRKRCPNDFVSIIFHQIGVTDQFDQFNRNLTILIGQTIFYHILCWLILLIKMNGYKLFAYHHLSWMDCRATTTTTTTTTINSIDSRSNSNTETDVLESSNL</sequence>
<feature type="transmembrane region" description="Helical" evidence="6">
    <location>
        <begin position="1044"/>
        <end position="1065"/>
    </location>
</feature>
<dbReference type="OrthoDB" id="6509916at2759"/>
<feature type="transmembrane region" description="Helical" evidence="6">
    <location>
        <begin position="1151"/>
        <end position="1175"/>
    </location>
</feature>
<dbReference type="InterPro" id="IPR027417">
    <property type="entry name" value="P-loop_NTPase"/>
</dbReference>
<accession>A0A834RAD9</accession>
<feature type="transmembrane region" description="Helical" evidence="6">
    <location>
        <begin position="384"/>
        <end position="401"/>
    </location>
</feature>
<dbReference type="InterPro" id="IPR050352">
    <property type="entry name" value="ABCG_transporters"/>
</dbReference>
<protein>
    <submittedName>
        <fullName evidence="7">Protein white</fullName>
    </submittedName>
</protein>
<feature type="transmembrane region" description="Helical" evidence="6">
    <location>
        <begin position="1117"/>
        <end position="1139"/>
    </location>
</feature>
<keyword evidence="5 6" id="KW-0472">Membrane</keyword>
<feature type="transmembrane region" description="Helical" evidence="6">
    <location>
        <begin position="1232"/>
        <end position="1250"/>
    </location>
</feature>
<dbReference type="CDD" id="cd00267">
    <property type="entry name" value="ABC_ATPase"/>
    <property type="match status" value="1"/>
</dbReference>
<evidence type="ECO:0000256" key="4">
    <source>
        <dbReference type="ARBA" id="ARBA00022989"/>
    </source>
</evidence>
<keyword evidence="3 6" id="KW-0812">Transmembrane</keyword>
<evidence type="ECO:0000256" key="1">
    <source>
        <dbReference type="ARBA" id="ARBA00004141"/>
    </source>
</evidence>
<dbReference type="Proteomes" id="UP000070412">
    <property type="component" value="Unassembled WGS sequence"/>
</dbReference>
<dbReference type="EnsemblMetazoa" id="SSS_5224s_mrna">
    <property type="protein sequence ID" value="KAF7491796.1"/>
    <property type="gene ID" value="SSS_5224"/>
</dbReference>
<evidence type="ECO:0000313" key="9">
    <source>
        <dbReference type="Proteomes" id="UP000070412"/>
    </source>
</evidence>
<feature type="transmembrane region" description="Helical" evidence="6">
    <location>
        <begin position="556"/>
        <end position="572"/>
    </location>
</feature>
<reference evidence="7" key="2">
    <citation type="submission" date="2020-01" db="EMBL/GenBank/DDBJ databases">
        <authorList>
            <person name="Korhonen P.K.K."/>
            <person name="Guangxu M.G."/>
            <person name="Wang T.W."/>
            <person name="Stroehlein A.J.S."/>
            <person name="Young N.D."/>
            <person name="Ang C.-S.A."/>
            <person name="Fernando D.W.F."/>
            <person name="Lu H.L."/>
            <person name="Taylor S.T."/>
            <person name="Ehtesham M.E.M."/>
            <person name="Najaraj S.H.N."/>
            <person name="Harsha G.H.G."/>
            <person name="Madugundu A.M."/>
            <person name="Renuse S.R."/>
            <person name="Holt D.H."/>
            <person name="Pandey A.P."/>
            <person name="Papenfuss A.P."/>
            <person name="Gasser R.B.G."/>
            <person name="Fischer K.F."/>
        </authorList>
    </citation>
    <scope>NUCLEOTIDE SEQUENCE</scope>
    <source>
        <strain evidence="7">SSS_KF_BRIS2020</strain>
    </source>
</reference>
<keyword evidence="2" id="KW-0813">Transport</keyword>
<proteinExistence type="predicted"/>
<dbReference type="EMBL" id="WVUK01000058">
    <property type="protein sequence ID" value="KAF7491796.1"/>
    <property type="molecule type" value="Genomic_DNA"/>
</dbReference>
<evidence type="ECO:0000256" key="2">
    <source>
        <dbReference type="ARBA" id="ARBA00022448"/>
    </source>
</evidence>
<reference evidence="9" key="1">
    <citation type="journal article" date="2020" name="PLoS Negl. Trop. Dis.">
        <title>High-quality nuclear genome for Sarcoptes scabiei-A critical resource for a neglected parasite.</title>
        <authorList>
            <person name="Korhonen P.K."/>
            <person name="Gasser R.B."/>
            <person name="Ma G."/>
            <person name="Wang T."/>
            <person name="Stroehlein A.J."/>
            <person name="Young N.D."/>
            <person name="Ang C.S."/>
            <person name="Fernando D.D."/>
            <person name="Lu H.C."/>
            <person name="Taylor S."/>
            <person name="Reynolds S.L."/>
            <person name="Mofiz E."/>
            <person name="Najaraj S.H."/>
            <person name="Gowda H."/>
            <person name="Madugundu A."/>
            <person name="Renuse S."/>
            <person name="Holt D."/>
            <person name="Pandey A."/>
            <person name="Papenfuss A.T."/>
            <person name="Fischer K."/>
        </authorList>
    </citation>
    <scope>NUCLEOTIDE SEQUENCE [LARGE SCALE GENOMIC DNA]</scope>
</reference>
<evidence type="ECO:0000313" key="8">
    <source>
        <dbReference type="EnsemblMetazoa" id="KAF7491796.1"/>
    </source>
</evidence>
<keyword evidence="4 6" id="KW-1133">Transmembrane helix</keyword>